<dbReference type="NCBIfam" id="NF035934">
    <property type="entry name" value="ESAT6_2"/>
    <property type="match status" value="1"/>
</dbReference>
<dbReference type="SUPFAM" id="SSF140453">
    <property type="entry name" value="EsxAB dimer-like"/>
    <property type="match status" value="1"/>
</dbReference>
<evidence type="ECO:0000313" key="2">
    <source>
        <dbReference type="Proteomes" id="UP000295773"/>
    </source>
</evidence>
<name>A0A4R3TGB7_9FIRM</name>
<dbReference type="GeneID" id="73796016"/>
<comment type="caution">
    <text evidence="1">The sequence shown here is derived from an EMBL/GenBank/DDBJ whole genome shotgun (WGS) entry which is preliminary data.</text>
</comment>
<dbReference type="Proteomes" id="UP000295773">
    <property type="component" value="Unassembled WGS sequence"/>
</dbReference>
<protein>
    <submittedName>
        <fullName evidence="1">WXG100 family type VII secretion target</fullName>
    </submittedName>
</protein>
<proteinExistence type="predicted"/>
<sequence>MDTLTITLAQVQGCAAAIRTQNQKLNHCLQDISMTMNQLAAYWQSPASETLRTRFHSLLPVFDNYRSVVESYARFLDQTVDTYHTLEQQLQAGADQFR</sequence>
<dbReference type="Gene3D" id="1.10.287.1060">
    <property type="entry name" value="ESAT-6-like"/>
    <property type="match status" value="1"/>
</dbReference>
<dbReference type="InterPro" id="IPR010310">
    <property type="entry name" value="T7SS_ESAT-6-like"/>
</dbReference>
<dbReference type="Pfam" id="PF06013">
    <property type="entry name" value="WXG100"/>
    <property type="match status" value="1"/>
</dbReference>
<gene>
    <name evidence="1" type="ORF">EDD61_10792</name>
</gene>
<evidence type="ECO:0000313" key="1">
    <source>
        <dbReference type="EMBL" id="TCU60396.1"/>
    </source>
</evidence>
<dbReference type="EMBL" id="SMBP01000007">
    <property type="protein sequence ID" value="TCU60396.1"/>
    <property type="molecule type" value="Genomic_DNA"/>
</dbReference>
<organism evidence="1 2">
    <name type="scientific">Longicatena caecimuris</name>
    <dbReference type="NCBI Taxonomy" id="1796635"/>
    <lineage>
        <taxon>Bacteria</taxon>
        <taxon>Bacillati</taxon>
        <taxon>Bacillota</taxon>
        <taxon>Erysipelotrichia</taxon>
        <taxon>Erysipelotrichales</taxon>
        <taxon>Erysipelotrichaceae</taxon>
        <taxon>Longicatena</taxon>
    </lineage>
</organism>
<accession>A0A4R3TGB7</accession>
<dbReference type="RefSeq" id="WP_008687718.1">
    <property type="nucleotide sequence ID" value="NZ_AP024510.1"/>
</dbReference>
<dbReference type="InterPro" id="IPR036689">
    <property type="entry name" value="ESAT-6-like_sf"/>
</dbReference>
<reference evidence="1 2" key="1">
    <citation type="submission" date="2019-03" db="EMBL/GenBank/DDBJ databases">
        <title>Genomic Encyclopedia of Type Strains, Phase IV (KMG-IV): sequencing the most valuable type-strain genomes for metagenomic binning, comparative biology and taxonomic classification.</title>
        <authorList>
            <person name="Goeker M."/>
        </authorList>
    </citation>
    <scope>NUCLEOTIDE SEQUENCE [LARGE SCALE GENOMIC DNA]</scope>
    <source>
        <strain evidence="1 2">DSM 29481</strain>
    </source>
</reference>
<keyword evidence="2" id="KW-1185">Reference proteome</keyword>
<dbReference type="AlphaFoldDB" id="A0A4R3TGB7"/>